<feature type="compositionally biased region" description="Acidic residues" evidence="2">
    <location>
        <begin position="151"/>
        <end position="162"/>
    </location>
</feature>
<evidence type="ECO:0000313" key="6">
    <source>
        <dbReference type="Proteomes" id="UP001497453"/>
    </source>
</evidence>
<evidence type="ECO:0000256" key="3">
    <source>
        <dbReference type="SAM" id="SignalP"/>
    </source>
</evidence>
<feature type="compositionally biased region" description="Polar residues" evidence="2">
    <location>
        <begin position="330"/>
        <end position="350"/>
    </location>
</feature>
<feature type="region of interest" description="Disordered" evidence="2">
    <location>
        <begin position="151"/>
        <end position="355"/>
    </location>
</feature>
<feature type="compositionally biased region" description="Polar residues" evidence="2">
    <location>
        <begin position="170"/>
        <end position="190"/>
    </location>
</feature>
<protein>
    <recommendedName>
        <fullName evidence="4">Yeast cell wall synthesis Kre9/Knh1-like N-terminal domain-containing protein</fullName>
    </recommendedName>
</protein>
<keyword evidence="1 3" id="KW-0732">Signal</keyword>
<evidence type="ECO:0000256" key="1">
    <source>
        <dbReference type="ARBA" id="ARBA00022729"/>
    </source>
</evidence>
<proteinExistence type="predicted"/>
<dbReference type="Pfam" id="PF10342">
    <property type="entry name" value="Kre9_KNH"/>
    <property type="match status" value="1"/>
</dbReference>
<feature type="chain" id="PRO_5046610555" description="Yeast cell wall synthesis Kre9/Knh1-like N-terminal domain-containing protein" evidence="3">
    <location>
        <begin position="20"/>
        <end position="393"/>
    </location>
</feature>
<reference evidence="6" key="1">
    <citation type="submission" date="2024-04" db="EMBL/GenBank/DDBJ databases">
        <authorList>
            <person name="Shaw F."/>
            <person name="Minotto A."/>
        </authorList>
    </citation>
    <scope>NUCLEOTIDE SEQUENCE [LARGE SCALE GENOMIC DNA]</scope>
</reference>
<feature type="compositionally biased region" description="Polar residues" evidence="2">
    <location>
        <begin position="261"/>
        <end position="275"/>
    </location>
</feature>
<feature type="compositionally biased region" description="Polar residues" evidence="2">
    <location>
        <begin position="241"/>
        <end position="253"/>
    </location>
</feature>
<feature type="compositionally biased region" description="Polar residues" evidence="2">
    <location>
        <begin position="197"/>
        <end position="231"/>
    </location>
</feature>
<sequence length="393" mass="41254">MTVPRSLLFSALFATLSFGSLTPTSPGPGNSFNAGSSCPIVWEADTTGSWTNVTIDLMSGSNNNMSLVTNVVSGLDGTNSSLTPYLWTCPGVDPNSAIYFYQFTSGNHSAKWTTRFTIASSAGNSVQPEHSLQPNGDAIPWGVGYLTETEECVDSQKDEDEEGVLREASDSVSADHTPTGPVTSTEQSDASVEEPPSRSSTTHNEELSTSSRAQLPDNDQTSSNASATPETRVQEADTHDISSSFPPHSSTDQMDPPIASRTVTASSENRVQATDLTEPDSRTTSSPVPSANSLEAKAANAAATALMEEEPAQTETDTATSTASLTTDESQASLSAASLPVSTPTSTQCQCPGVPANNKLNNRSFSSAISSRRVSSDWTTTLVLAFVVICILS</sequence>
<evidence type="ECO:0000256" key="2">
    <source>
        <dbReference type="SAM" id="MobiDB-lite"/>
    </source>
</evidence>
<feature type="domain" description="Yeast cell wall synthesis Kre9/Knh1-like N-terminal" evidence="4">
    <location>
        <begin position="25"/>
        <end position="118"/>
    </location>
</feature>
<evidence type="ECO:0000259" key="4">
    <source>
        <dbReference type="Pfam" id="PF10342"/>
    </source>
</evidence>
<organism evidence="5 6">
    <name type="scientific">Somion occarium</name>
    <dbReference type="NCBI Taxonomy" id="3059160"/>
    <lineage>
        <taxon>Eukaryota</taxon>
        <taxon>Fungi</taxon>
        <taxon>Dikarya</taxon>
        <taxon>Basidiomycota</taxon>
        <taxon>Agaricomycotina</taxon>
        <taxon>Agaricomycetes</taxon>
        <taxon>Polyporales</taxon>
        <taxon>Cerrenaceae</taxon>
        <taxon>Somion</taxon>
    </lineage>
</organism>
<keyword evidence="6" id="KW-1185">Reference proteome</keyword>
<feature type="compositionally biased region" description="Low complexity" evidence="2">
    <location>
        <begin position="290"/>
        <end position="306"/>
    </location>
</feature>
<dbReference type="Proteomes" id="UP001497453">
    <property type="component" value="Chromosome 2"/>
</dbReference>
<name>A0ABP1CYI5_9APHY</name>
<gene>
    <name evidence="5" type="ORF">GFSPODELE1_LOCUS3260</name>
</gene>
<evidence type="ECO:0000313" key="5">
    <source>
        <dbReference type="EMBL" id="CAL1700711.1"/>
    </source>
</evidence>
<dbReference type="InterPro" id="IPR052982">
    <property type="entry name" value="SRP1/TIP1-like"/>
</dbReference>
<dbReference type="EMBL" id="OZ037945">
    <property type="protein sequence ID" value="CAL1700711.1"/>
    <property type="molecule type" value="Genomic_DNA"/>
</dbReference>
<dbReference type="PANTHER" id="PTHR40633:SF1">
    <property type="entry name" value="GPI ANCHORED SERINE-THREONINE RICH PROTEIN (AFU_ORTHOLOGUE AFUA_1G03630)"/>
    <property type="match status" value="1"/>
</dbReference>
<feature type="signal peptide" evidence="3">
    <location>
        <begin position="1"/>
        <end position="19"/>
    </location>
</feature>
<dbReference type="InterPro" id="IPR018466">
    <property type="entry name" value="Kre9/Knh1-like_N"/>
</dbReference>
<dbReference type="PANTHER" id="PTHR40633">
    <property type="entry name" value="MATRIX PROTEIN, PUTATIVE (AFU_ORTHOLOGUE AFUA_8G05410)-RELATED"/>
    <property type="match status" value="1"/>
</dbReference>
<accession>A0ABP1CYI5</accession>
<feature type="compositionally biased region" description="Low complexity" evidence="2">
    <location>
        <begin position="314"/>
        <end position="329"/>
    </location>
</feature>